<evidence type="ECO:0000313" key="6">
    <source>
        <dbReference type="EMBL" id="SOD94837.1"/>
    </source>
</evidence>
<evidence type="ECO:0000256" key="5">
    <source>
        <dbReference type="ARBA" id="ARBA00023315"/>
    </source>
</evidence>
<dbReference type="PANTHER" id="PTHR37323:SF1">
    <property type="entry name" value="L-ORNITHINE N(ALPHA)-ACYLTRANSFERASE"/>
    <property type="match status" value="1"/>
</dbReference>
<proteinExistence type="predicted"/>
<protein>
    <submittedName>
        <fullName evidence="6">Ornithine-acyl[acyl carrier protein] N-acyltransferase</fullName>
    </submittedName>
</protein>
<dbReference type="EMBL" id="OCNK01000001">
    <property type="protein sequence ID" value="SOD94837.1"/>
    <property type="molecule type" value="Genomic_DNA"/>
</dbReference>
<dbReference type="GO" id="GO:0016746">
    <property type="term" value="F:acyltransferase activity"/>
    <property type="evidence" value="ECO:0007669"/>
    <property type="project" value="UniProtKB-KW"/>
</dbReference>
<keyword evidence="3 6" id="KW-0808">Transferase</keyword>
<organism evidence="6 7">
    <name type="scientific">Blastococcus haudaquaticus</name>
    <dbReference type="NCBI Taxonomy" id="1938745"/>
    <lineage>
        <taxon>Bacteria</taxon>
        <taxon>Bacillati</taxon>
        <taxon>Actinomycetota</taxon>
        <taxon>Actinomycetes</taxon>
        <taxon>Geodermatophilales</taxon>
        <taxon>Geodermatophilaceae</taxon>
        <taxon>Blastococcus</taxon>
    </lineage>
</organism>
<sequence>MTTAPSITAPPPERSTPRYRTTLATTSSEIDAAQRLRHEVFALECGAALDPVGAVTGRDVDEWDEHCDHLVVRDEVTDRVVGTYRLLPPHRAAALGRSYGDGEFDLSRHAGLRPGLVEAGRSCVHPAHRTGAVITQLWAGVARYVLDGGHTHLGGCASVGLADGGATAAGVWDLLVRERRLAPAGLWVLPRVPFDVHAPARPERLVVPPLIRAYLRIGALVCGRPAHDAGFGTADFYVLLGMSDIDPRILRHLLGSTR</sequence>
<dbReference type="Pfam" id="PF13444">
    <property type="entry name" value="Acetyltransf_5"/>
    <property type="match status" value="1"/>
</dbReference>
<keyword evidence="5 6" id="KW-0012">Acyltransferase</keyword>
<comment type="pathway">
    <text evidence="1">Lipid metabolism.</text>
</comment>
<dbReference type="RefSeq" id="WP_097182740.1">
    <property type="nucleotide sequence ID" value="NZ_OCNK01000001.1"/>
</dbReference>
<dbReference type="Proteomes" id="UP000219482">
    <property type="component" value="Unassembled WGS sequence"/>
</dbReference>
<keyword evidence="2" id="KW-0444">Lipid biosynthesis</keyword>
<dbReference type="Gene3D" id="3.40.630.30">
    <property type="match status" value="1"/>
</dbReference>
<dbReference type="GO" id="GO:0006629">
    <property type="term" value="P:lipid metabolic process"/>
    <property type="evidence" value="ECO:0007669"/>
    <property type="project" value="UniProtKB-KW"/>
</dbReference>
<evidence type="ECO:0000256" key="3">
    <source>
        <dbReference type="ARBA" id="ARBA00022679"/>
    </source>
</evidence>
<dbReference type="OrthoDB" id="9787072at2"/>
<evidence type="ECO:0000256" key="4">
    <source>
        <dbReference type="ARBA" id="ARBA00023098"/>
    </source>
</evidence>
<keyword evidence="4" id="KW-0443">Lipid metabolism</keyword>
<dbReference type="AlphaFoldDB" id="A0A286GH25"/>
<name>A0A286GH25_9ACTN</name>
<dbReference type="InterPro" id="IPR052351">
    <property type="entry name" value="Ornithine_N-alpha-AT"/>
</dbReference>
<dbReference type="PANTHER" id="PTHR37323">
    <property type="entry name" value="GCN5-RELATED N-ACETYLTRANSFERASE"/>
    <property type="match status" value="1"/>
</dbReference>
<evidence type="ECO:0000256" key="2">
    <source>
        <dbReference type="ARBA" id="ARBA00022516"/>
    </source>
</evidence>
<accession>A0A286GH25</accession>
<dbReference type="SUPFAM" id="SSF55729">
    <property type="entry name" value="Acyl-CoA N-acyltransferases (Nat)"/>
    <property type="match status" value="1"/>
</dbReference>
<reference evidence="7" key="1">
    <citation type="submission" date="2017-09" db="EMBL/GenBank/DDBJ databases">
        <authorList>
            <person name="Varghese N."/>
            <person name="Submissions S."/>
        </authorList>
    </citation>
    <scope>NUCLEOTIDE SEQUENCE [LARGE SCALE GENOMIC DNA]</scope>
    <source>
        <strain evidence="7">DSM 44270</strain>
    </source>
</reference>
<evidence type="ECO:0000256" key="1">
    <source>
        <dbReference type="ARBA" id="ARBA00005189"/>
    </source>
</evidence>
<dbReference type="InterPro" id="IPR016181">
    <property type="entry name" value="Acyl_CoA_acyltransferase"/>
</dbReference>
<evidence type="ECO:0000313" key="7">
    <source>
        <dbReference type="Proteomes" id="UP000219482"/>
    </source>
</evidence>
<gene>
    <name evidence="6" type="ORF">SAMN06272739_1009</name>
</gene>
<keyword evidence="7" id="KW-1185">Reference proteome</keyword>